<dbReference type="PANTHER" id="PTHR30566">
    <property type="entry name" value="YNAI-RELATED MECHANOSENSITIVE ION CHANNEL"/>
    <property type="match status" value="1"/>
</dbReference>
<evidence type="ECO:0000256" key="2">
    <source>
        <dbReference type="ARBA" id="ARBA00022692"/>
    </source>
</evidence>
<dbReference type="Gene3D" id="2.30.30.60">
    <property type="match status" value="1"/>
</dbReference>
<dbReference type="EMBL" id="JBHTFQ010000006">
    <property type="protein sequence ID" value="MFC7705151.1"/>
    <property type="molecule type" value="Genomic_DNA"/>
</dbReference>
<keyword evidence="2 6" id="KW-0812">Transmembrane</keyword>
<dbReference type="RefSeq" id="WP_377404539.1">
    <property type="nucleotide sequence ID" value="NZ_JBHTFQ010000006.1"/>
</dbReference>
<feature type="transmembrane region" description="Helical" evidence="6">
    <location>
        <begin position="62"/>
        <end position="81"/>
    </location>
</feature>
<keyword evidence="9" id="KW-1185">Reference proteome</keyword>
<dbReference type="SUPFAM" id="SSF50182">
    <property type="entry name" value="Sm-like ribonucleoproteins"/>
    <property type="match status" value="1"/>
</dbReference>
<comment type="subcellular location">
    <subcellularLocation>
        <location evidence="1">Membrane</location>
    </subcellularLocation>
</comment>
<dbReference type="InterPro" id="IPR023408">
    <property type="entry name" value="MscS_beta-dom_sf"/>
</dbReference>
<name>A0ABW2UMH1_9RHOB</name>
<evidence type="ECO:0000256" key="5">
    <source>
        <dbReference type="SAM" id="MobiDB-lite"/>
    </source>
</evidence>
<reference evidence="9" key="1">
    <citation type="journal article" date="2019" name="Int. J. Syst. Evol. Microbiol.">
        <title>The Global Catalogue of Microorganisms (GCM) 10K type strain sequencing project: providing services to taxonomists for standard genome sequencing and annotation.</title>
        <authorList>
            <consortium name="The Broad Institute Genomics Platform"/>
            <consortium name="The Broad Institute Genome Sequencing Center for Infectious Disease"/>
            <person name="Wu L."/>
            <person name="Ma J."/>
        </authorList>
    </citation>
    <scope>NUCLEOTIDE SEQUENCE [LARGE SCALE GENOMIC DNA]</scope>
    <source>
        <strain evidence="9">CGMCC 1.12750</strain>
    </source>
</reference>
<sequence>MMLQGALLGWTSRLPFLPNLLTILIAVTFALALHWLIVKLVRRLSQRSDSFLTRALRRTRGPTRLAFVVLAMVIVAPTLSLEPFWSLMFQRTATMLLILTIGWIFSVVTSLAAERVNSRYRLDVEDNLRARQHVTQVRVLHRTVQTLIVLFTVGAMLLTFESVQRYGVSLLASAGAAGLVVGLAARPVFANLIAGVQIALTQPIRIDDVVIVEDEWGWIEEIRATYVTIRLWDWRRLVVPLSYFIEQPFQNWTRDSASIIGVVMWHVDYTMPIDRFRERATEIIKASSLWDGNVVNVQVVDVSERTIQVRGLMSARTSPIAWDLRCEVREKVLAWIQAEYPQCLPRHRAEIGGEMQVPAAPPPRPQTREEQRAADDETHLFDSSPEADAEPLPEPVERHGPPAPPPERAEGPPRPPRTGGQGGD</sequence>
<feature type="domain" description="Mechanosensitive ion channel MscS" evidence="7">
    <location>
        <begin position="188"/>
        <end position="254"/>
    </location>
</feature>
<evidence type="ECO:0000256" key="4">
    <source>
        <dbReference type="ARBA" id="ARBA00023136"/>
    </source>
</evidence>
<comment type="caution">
    <text evidence="8">The sequence shown here is derived from an EMBL/GenBank/DDBJ whole genome shotgun (WGS) entry which is preliminary data.</text>
</comment>
<feature type="transmembrane region" description="Helical" evidence="6">
    <location>
        <begin position="139"/>
        <end position="160"/>
    </location>
</feature>
<keyword evidence="3 6" id="KW-1133">Transmembrane helix</keyword>
<evidence type="ECO:0000259" key="7">
    <source>
        <dbReference type="Pfam" id="PF00924"/>
    </source>
</evidence>
<feature type="compositionally biased region" description="Basic and acidic residues" evidence="5">
    <location>
        <begin position="366"/>
        <end position="380"/>
    </location>
</feature>
<proteinExistence type="predicted"/>
<evidence type="ECO:0000256" key="3">
    <source>
        <dbReference type="ARBA" id="ARBA00022989"/>
    </source>
</evidence>
<dbReference type="Proteomes" id="UP001596516">
    <property type="component" value="Unassembled WGS sequence"/>
</dbReference>
<dbReference type="Gene3D" id="1.10.287.1260">
    <property type="match status" value="1"/>
</dbReference>
<evidence type="ECO:0000256" key="6">
    <source>
        <dbReference type="SAM" id="Phobius"/>
    </source>
</evidence>
<evidence type="ECO:0000256" key="1">
    <source>
        <dbReference type="ARBA" id="ARBA00004370"/>
    </source>
</evidence>
<dbReference type="Pfam" id="PF00924">
    <property type="entry name" value="MS_channel_2nd"/>
    <property type="match status" value="1"/>
</dbReference>
<evidence type="ECO:0000313" key="8">
    <source>
        <dbReference type="EMBL" id="MFC7705151.1"/>
    </source>
</evidence>
<feature type="transmembrane region" description="Helical" evidence="6">
    <location>
        <begin position="93"/>
        <end position="113"/>
    </location>
</feature>
<feature type="compositionally biased region" description="Pro residues" evidence="5">
    <location>
        <begin position="401"/>
        <end position="416"/>
    </location>
</feature>
<gene>
    <name evidence="8" type="ORF">ACFQXB_13180</name>
</gene>
<dbReference type="InterPro" id="IPR006685">
    <property type="entry name" value="MscS_channel_2nd"/>
</dbReference>
<organism evidence="8 9">
    <name type="scientific">Plastorhodobacter daqingensis</name>
    <dbReference type="NCBI Taxonomy" id="1387281"/>
    <lineage>
        <taxon>Bacteria</taxon>
        <taxon>Pseudomonadati</taxon>
        <taxon>Pseudomonadota</taxon>
        <taxon>Alphaproteobacteria</taxon>
        <taxon>Rhodobacterales</taxon>
        <taxon>Paracoccaceae</taxon>
        <taxon>Plastorhodobacter</taxon>
    </lineage>
</organism>
<feature type="transmembrane region" description="Helical" evidence="6">
    <location>
        <begin position="20"/>
        <end position="41"/>
    </location>
</feature>
<protein>
    <submittedName>
        <fullName evidence="8">Mechanosensitive ion channel family protein</fullName>
    </submittedName>
</protein>
<dbReference type="InterPro" id="IPR010920">
    <property type="entry name" value="LSM_dom_sf"/>
</dbReference>
<evidence type="ECO:0000313" key="9">
    <source>
        <dbReference type="Proteomes" id="UP001596516"/>
    </source>
</evidence>
<accession>A0ABW2UMH1</accession>
<dbReference type="PANTHER" id="PTHR30566:SF25">
    <property type="entry name" value="INNER MEMBRANE PROTEIN"/>
    <property type="match status" value="1"/>
</dbReference>
<feature type="region of interest" description="Disordered" evidence="5">
    <location>
        <begin position="355"/>
        <end position="424"/>
    </location>
</feature>
<keyword evidence="4 6" id="KW-0472">Membrane</keyword>
<feature type="transmembrane region" description="Helical" evidence="6">
    <location>
        <begin position="166"/>
        <end position="185"/>
    </location>
</feature>